<protein>
    <submittedName>
        <fullName evidence="1">Uncharacterized protein</fullName>
    </submittedName>
</protein>
<proteinExistence type="predicted"/>
<reference evidence="1" key="1">
    <citation type="submission" date="2014-11" db="EMBL/GenBank/DDBJ databases">
        <authorList>
            <person name="Amaro Gonzalez C."/>
        </authorList>
    </citation>
    <scope>NUCLEOTIDE SEQUENCE</scope>
</reference>
<evidence type="ECO:0000313" key="1">
    <source>
        <dbReference type="EMBL" id="JAH82350.1"/>
    </source>
</evidence>
<name>A0A0E9VYH7_ANGAN</name>
<reference evidence="1" key="2">
    <citation type="journal article" date="2015" name="Fish Shellfish Immunol.">
        <title>Early steps in the European eel (Anguilla anguilla)-Vibrio vulnificus interaction in the gills: Role of the RtxA13 toxin.</title>
        <authorList>
            <person name="Callol A."/>
            <person name="Pajuelo D."/>
            <person name="Ebbesson L."/>
            <person name="Teles M."/>
            <person name="MacKenzie S."/>
            <person name="Amaro C."/>
        </authorList>
    </citation>
    <scope>NUCLEOTIDE SEQUENCE</scope>
</reference>
<organism evidence="1">
    <name type="scientific">Anguilla anguilla</name>
    <name type="common">European freshwater eel</name>
    <name type="synonym">Muraena anguilla</name>
    <dbReference type="NCBI Taxonomy" id="7936"/>
    <lineage>
        <taxon>Eukaryota</taxon>
        <taxon>Metazoa</taxon>
        <taxon>Chordata</taxon>
        <taxon>Craniata</taxon>
        <taxon>Vertebrata</taxon>
        <taxon>Euteleostomi</taxon>
        <taxon>Actinopterygii</taxon>
        <taxon>Neopterygii</taxon>
        <taxon>Teleostei</taxon>
        <taxon>Anguilliformes</taxon>
        <taxon>Anguillidae</taxon>
        <taxon>Anguilla</taxon>
    </lineage>
</organism>
<accession>A0A0E9VYH7</accession>
<sequence length="22" mass="2606">MYSCPCSALHNFRFVLKQFTRG</sequence>
<dbReference type="AlphaFoldDB" id="A0A0E9VYH7"/>
<dbReference type="EMBL" id="GBXM01026227">
    <property type="protein sequence ID" value="JAH82350.1"/>
    <property type="molecule type" value="Transcribed_RNA"/>
</dbReference>